<dbReference type="GO" id="GO:0016491">
    <property type="term" value="F:oxidoreductase activity"/>
    <property type="evidence" value="ECO:0007669"/>
    <property type="project" value="InterPro"/>
</dbReference>
<dbReference type="RefSeq" id="WP_074558709.1">
    <property type="nucleotide sequence ID" value="NZ_FMYE01000027.1"/>
</dbReference>
<evidence type="ECO:0000256" key="3">
    <source>
        <dbReference type="ARBA" id="ARBA00023157"/>
    </source>
</evidence>
<sequence>MRTFTITALTCLSVISACQQTPGYKITGNITGAQDGDTVMLLKFVGWNPDTLAQTVIKNNEFTFTGRQDTADIRYISYIKNGEGKAGSQLFLENGDIQINIDPKSFTLDVKGTPTNEAWCAFYNEDEKRCGKSLDLYRALNDTVHPLDSITAKQKQTEMEALDKETLKHRIQFCKDNIQNVAGVYTLLFSYMKDFEEETVAQLLEQAPSIYFSEDIAFIKEEFANKKKTAVGQPFIDFSLNTPDGKSLSITEIANANKVIMIDFWASWCGPCRAEMPSVKAAYEKYHQKGFEIIGVSLDNSEDAWKKAIESLGLTWPQISDLKGWECAGAMQYGVRSIPATFLIQNGKIIAKDLRGEEIEKKLEEIL</sequence>
<evidence type="ECO:0000313" key="7">
    <source>
        <dbReference type="Proteomes" id="UP000183670"/>
    </source>
</evidence>
<accession>A0A1G6G7P1</accession>
<dbReference type="Proteomes" id="UP000183670">
    <property type="component" value="Unassembled WGS sequence"/>
</dbReference>
<dbReference type="PANTHER" id="PTHR42852">
    <property type="entry name" value="THIOL:DISULFIDE INTERCHANGE PROTEIN DSBE"/>
    <property type="match status" value="1"/>
</dbReference>
<evidence type="ECO:0000313" key="6">
    <source>
        <dbReference type="EMBL" id="SDB77785.1"/>
    </source>
</evidence>
<dbReference type="Pfam" id="PF14289">
    <property type="entry name" value="DUF4369"/>
    <property type="match status" value="1"/>
</dbReference>
<organism evidence="6 7">
    <name type="scientific">Bacteroides ovatus</name>
    <dbReference type="NCBI Taxonomy" id="28116"/>
    <lineage>
        <taxon>Bacteria</taxon>
        <taxon>Pseudomonadati</taxon>
        <taxon>Bacteroidota</taxon>
        <taxon>Bacteroidia</taxon>
        <taxon>Bacteroidales</taxon>
        <taxon>Bacteroidaceae</taxon>
        <taxon>Bacteroides</taxon>
    </lineage>
</organism>
<protein>
    <submittedName>
        <fullName evidence="6">Peroxiredoxin</fullName>
    </submittedName>
</protein>
<reference evidence="6 7" key="1">
    <citation type="submission" date="2016-10" db="EMBL/GenBank/DDBJ databases">
        <authorList>
            <person name="de Groot N.N."/>
        </authorList>
    </citation>
    <scope>NUCLEOTIDE SEQUENCE [LARGE SCALE GENOMIC DNA]</scope>
    <source>
        <strain evidence="6 7">NLAE-zl-C500</strain>
    </source>
</reference>
<evidence type="ECO:0000256" key="4">
    <source>
        <dbReference type="ARBA" id="ARBA00023284"/>
    </source>
</evidence>
<evidence type="ECO:0000256" key="2">
    <source>
        <dbReference type="ARBA" id="ARBA00022748"/>
    </source>
</evidence>
<dbReference type="SUPFAM" id="SSF52833">
    <property type="entry name" value="Thioredoxin-like"/>
    <property type="match status" value="1"/>
</dbReference>
<dbReference type="PROSITE" id="PS51352">
    <property type="entry name" value="THIOREDOXIN_2"/>
    <property type="match status" value="1"/>
</dbReference>
<dbReference type="GO" id="GO:0017004">
    <property type="term" value="P:cytochrome complex assembly"/>
    <property type="evidence" value="ECO:0007669"/>
    <property type="project" value="UniProtKB-KW"/>
</dbReference>
<dbReference type="InterPro" id="IPR036249">
    <property type="entry name" value="Thioredoxin-like_sf"/>
</dbReference>
<feature type="domain" description="Thioredoxin" evidence="5">
    <location>
        <begin position="229"/>
        <end position="367"/>
    </location>
</feature>
<dbReference type="InterPro" id="IPR017937">
    <property type="entry name" value="Thioredoxin_CS"/>
</dbReference>
<keyword evidence="4" id="KW-0676">Redox-active center</keyword>
<proteinExistence type="predicted"/>
<gene>
    <name evidence="6" type="ORF">SAMN05192581_102746</name>
</gene>
<dbReference type="InterPro" id="IPR013766">
    <property type="entry name" value="Thioredoxin_domain"/>
</dbReference>
<comment type="subcellular location">
    <subcellularLocation>
        <location evidence="1">Cell envelope</location>
    </subcellularLocation>
</comment>
<dbReference type="InterPro" id="IPR025380">
    <property type="entry name" value="DUF4369"/>
</dbReference>
<dbReference type="InterPro" id="IPR000866">
    <property type="entry name" value="AhpC/TSA"/>
</dbReference>
<dbReference type="GO" id="GO:0030313">
    <property type="term" value="C:cell envelope"/>
    <property type="evidence" value="ECO:0007669"/>
    <property type="project" value="UniProtKB-SubCell"/>
</dbReference>
<dbReference type="InterPro" id="IPR050553">
    <property type="entry name" value="Thioredoxin_ResA/DsbE_sf"/>
</dbReference>
<dbReference type="CDD" id="cd02966">
    <property type="entry name" value="TlpA_like_family"/>
    <property type="match status" value="1"/>
</dbReference>
<keyword evidence="3" id="KW-1015">Disulfide bond</keyword>
<dbReference type="Gene3D" id="3.40.30.10">
    <property type="entry name" value="Glutaredoxin"/>
    <property type="match status" value="1"/>
</dbReference>
<dbReference type="Pfam" id="PF00578">
    <property type="entry name" value="AhpC-TSA"/>
    <property type="match status" value="1"/>
</dbReference>
<evidence type="ECO:0000259" key="5">
    <source>
        <dbReference type="PROSITE" id="PS51352"/>
    </source>
</evidence>
<dbReference type="EMBL" id="FMYE01000027">
    <property type="protein sequence ID" value="SDB77785.1"/>
    <property type="molecule type" value="Genomic_DNA"/>
</dbReference>
<evidence type="ECO:0000256" key="1">
    <source>
        <dbReference type="ARBA" id="ARBA00004196"/>
    </source>
</evidence>
<keyword evidence="2" id="KW-0201">Cytochrome c-type biogenesis</keyword>
<dbReference type="PROSITE" id="PS00194">
    <property type="entry name" value="THIOREDOXIN_1"/>
    <property type="match status" value="1"/>
</dbReference>
<dbReference type="PROSITE" id="PS51257">
    <property type="entry name" value="PROKAR_LIPOPROTEIN"/>
    <property type="match status" value="1"/>
</dbReference>
<dbReference type="GO" id="GO:0016209">
    <property type="term" value="F:antioxidant activity"/>
    <property type="evidence" value="ECO:0007669"/>
    <property type="project" value="InterPro"/>
</dbReference>
<dbReference type="AlphaFoldDB" id="A0A1G6G7P1"/>
<name>A0A1G6G7P1_BACOV</name>
<dbReference type="PANTHER" id="PTHR42852:SF6">
    <property type="entry name" value="THIOL:DISULFIDE INTERCHANGE PROTEIN DSBE"/>
    <property type="match status" value="1"/>
</dbReference>